<keyword evidence="1" id="KW-0472">Membrane</keyword>
<gene>
    <name evidence="4" type="ORF">Q8G51_16115</name>
</gene>
<dbReference type="Pfam" id="PF07715">
    <property type="entry name" value="Plug"/>
    <property type="match status" value="1"/>
</dbReference>
<dbReference type="PANTHER" id="PTHR47234">
    <property type="match status" value="1"/>
</dbReference>
<evidence type="ECO:0000259" key="3">
    <source>
        <dbReference type="Pfam" id="PF07715"/>
    </source>
</evidence>
<comment type="caution">
    <text evidence="4">The sequence shown here is derived from an EMBL/GenBank/DDBJ whole genome shotgun (WGS) entry which is preliminary data.</text>
</comment>
<evidence type="ECO:0000313" key="5">
    <source>
        <dbReference type="Proteomes" id="UP001242129"/>
    </source>
</evidence>
<evidence type="ECO:0000256" key="2">
    <source>
        <dbReference type="SAM" id="SignalP"/>
    </source>
</evidence>
<dbReference type="SUPFAM" id="SSF56935">
    <property type="entry name" value="Porins"/>
    <property type="match status" value="1"/>
</dbReference>
<dbReference type="AlphaFoldDB" id="A0AAW8B0X8"/>
<organism evidence="4 5">
    <name type="scientific">Acinetobacter lwoffii</name>
    <dbReference type="NCBI Taxonomy" id="28090"/>
    <lineage>
        <taxon>Bacteria</taxon>
        <taxon>Pseudomonadati</taxon>
        <taxon>Pseudomonadota</taxon>
        <taxon>Gammaproteobacteria</taxon>
        <taxon>Moraxellales</taxon>
        <taxon>Moraxellaceae</taxon>
        <taxon>Acinetobacter</taxon>
    </lineage>
</organism>
<accession>A0AAW8B0X8</accession>
<feature type="signal peptide" evidence="2">
    <location>
        <begin position="1"/>
        <end position="37"/>
    </location>
</feature>
<comment type="subcellular location">
    <subcellularLocation>
        <location evidence="1">Cell outer membrane</location>
        <topology evidence="1">Multi-pass membrane protein</topology>
    </subcellularLocation>
</comment>
<keyword evidence="4" id="KW-0675">Receptor</keyword>
<reference evidence="4" key="1">
    <citation type="submission" date="2023-07" db="EMBL/GenBank/DDBJ databases">
        <title>Dynamics of blaOXA-23 gene transmission in Acinetobacter spp. from contaminated veterinary surfaces.</title>
        <authorList>
            <person name="Moreira Da Silva J."/>
            <person name="Menezes J."/>
            <person name="Fernandes L."/>
            <person name="Marques C."/>
            <person name="Amaral A."/>
            <person name="Timofte D."/>
            <person name="Pomba C."/>
        </authorList>
    </citation>
    <scope>NUCLEOTIDE SEQUENCE</scope>
    <source>
        <strain evidence="4">CMVB11Z4A1</strain>
    </source>
</reference>
<keyword evidence="1" id="KW-0813">Transport</keyword>
<name>A0AAW8B0X8_ACILW</name>
<dbReference type="InterPro" id="IPR037066">
    <property type="entry name" value="Plug_dom_sf"/>
</dbReference>
<dbReference type="InterPro" id="IPR012910">
    <property type="entry name" value="Plug_dom"/>
</dbReference>
<evidence type="ECO:0000313" key="4">
    <source>
        <dbReference type="EMBL" id="MDP1449264.1"/>
    </source>
</evidence>
<dbReference type="PROSITE" id="PS52016">
    <property type="entry name" value="TONB_DEPENDENT_REC_3"/>
    <property type="match status" value="1"/>
</dbReference>
<keyword evidence="1" id="KW-1134">Transmembrane beta strand</keyword>
<comment type="similarity">
    <text evidence="1">Belongs to the TonB-dependent receptor family.</text>
</comment>
<feature type="domain" description="TonB-dependent receptor plug" evidence="3">
    <location>
        <begin position="67"/>
        <end position="179"/>
    </location>
</feature>
<dbReference type="PANTHER" id="PTHR47234:SF2">
    <property type="entry name" value="TONB-DEPENDENT RECEPTOR"/>
    <property type="match status" value="1"/>
</dbReference>
<evidence type="ECO:0000256" key="1">
    <source>
        <dbReference type="PROSITE-ProRule" id="PRU01360"/>
    </source>
</evidence>
<keyword evidence="2" id="KW-0732">Signal</keyword>
<sequence length="472" mass="49990">MKINKLVGSMGAPTVGKTILKLSTLTLSMMCLSLAHAADEPENSAAQPTKVQKVTVTGSSIKGVAAQSASPITVLKVEDLVNQGVTTVEEAINKVSANQAGFAVSQNIGKSNTSGSSANLRGIGTDKTLVLLNGRRLANSPFSTSEVNLNIIPLAMVERIEILRDGASAVYGADAIAGVINFIIKKEYQGFGISGGLQAPEEKNGDKYDVSIFGGYGDLDEQGFNVYGVVDYRTSDMIMAKDRKVSRRGGLIPELNMAIGSGSGFPANLQSSSLGIVNPYINQNCNNAPNMFISGSRCLLNTQALIGITPDEETFSALAKGTFKLTDSLNAVAEYIYTESEVTTSIAPDVWAGTLSIPNTSKYYPGQGITPGIAGLADSRVPLFLRSQSGNRVSQSVNESNRFFVGIEGEVAGWDLNGGVTYAKGEATDNFVSGYLNQSQVQAALNEALLHKDLKCKAPLIEPNLRRNLGKW</sequence>
<keyword evidence="1" id="KW-0998">Cell outer membrane</keyword>
<feature type="chain" id="PRO_5043768010" evidence="2">
    <location>
        <begin position="38"/>
        <end position="472"/>
    </location>
</feature>
<proteinExistence type="inferred from homology"/>
<dbReference type="Proteomes" id="UP001242129">
    <property type="component" value="Unassembled WGS sequence"/>
</dbReference>
<protein>
    <submittedName>
        <fullName evidence="4">TonB-dependent receptor plug domain-containing protein</fullName>
    </submittedName>
</protein>
<dbReference type="Gene3D" id="2.170.130.10">
    <property type="entry name" value="TonB-dependent receptor, plug domain"/>
    <property type="match status" value="1"/>
</dbReference>
<dbReference type="GO" id="GO:0009279">
    <property type="term" value="C:cell outer membrane"/>
    <property type="evidence" value="ECO:0007669"/>
    <property type="project" value="UniProtKB-SubCell"/>
</dbReference>
<dbReference type="InterPro" id="IPR039426">
    <property type="entry name" value="TonB-dep_rcpt-like"/>
</dbReference>
<dbReference type="RefSeq" id="WP_305158400.1">
    <property type="nucleotide sequence ID" value="NZ_JAUUUQ010000360.1"/>
</dbReference>
<feature type="non-terminal residue" evidence="4">
    <location>
        <position position="472"/>
    </location>
</feature>
<keyword evidence="1" id="KW-0812">Transmembrane</keyword>
<dbReference type="EMBL" id="JAUUUS010000336">
    <property type="protein sequence ID" value="MDP1449264.1"/>
    <property type="molecule type" value="Genomic_DNA"/>
</dbReference>